<organism evidence="1 2">
    <name type="scientific">Trichinella nelsoni</name>
    <dbReference type="NCBI Taxonomy" id="6336"/>
    <lineage>
        <taxon>Eukaryota</taxon>
        <taxon>Metazoa</taxon>
        <taxon>Ecdysozoa</taxon>
        <taxon>Nematoda</taxon>
        <taxon>Enoplea</taxon>
        <taxon>Dorylaimia</taxon>
        <taxon>Trichinellida</taxon>
        <taxon>Trichinellidae</taxon>
        <taxon>Trichinella</taxon>
    </lineage>
</organism>
<accession>A0A0V0S342</accession>
<dbReference type="AlphaFoldDB" id="A0A0V0S342"/>
<name>A0A0V0S342_9BILA</name>
<dbReference type="EMBL" id="JYDL01000042">
    <property type="protein sequence ID" value="KRX21097.1"/>
    <property type="molecule type" value="Genomic_DNA"/>
</dbReference>
<proteinExistence type="predicted"/>
<keyword evidence="2" id="KW-1185">Reference proteome</keyword>
<gene>
    <name evidence="1" type="ORF">T07_1402</name>
</gene>
<reference evidence="1 2" key="1">
    <citation type="submission" date="2015-01" db="EMBL/GenBank/DDBJ databases">
        <title>Evolution of Trichinella species and genotypes.</title>
        <authorList>
            <person name="Korhonen P.K."/>
            <person name="Edoardo P."/>
            <person name="Giuseppe L.R."/>
            <person name="Gasser R.B."/>
        </authorList>
    </citation>
    <scope>NUCLEOTIDE SEQUENCE [LARGE SCALE GENOMIC DNA]</scope>
    <source>
        <strain evidence="1">ISS37</strain>
    </source>
</reference>
<feature type="non-terminal residue" evidence="1">
    <location>
        <position position="1"/>
    </location>
</feature>
<dbReference type="Proteomes" id="UP000054630">
    <property type="component" value="Unassembled WGS sequence"/>
</dbReference>
<evidence type="ECO:0000313" key="1">
    <source>
        <dbReference type="EMBL" id="KRX21097.1"/>
    </source>
</evidence>
<protein>
    <submittedName>
        <fullName evidence="1">Uncharacterized protein</fullName>
    </submittedName>
</protein>
<evidence type="ECO:0000313" key="2">
    <source>
        <dbReference type="Proteomes" id="UP000054630"/>
    </source>
</evidence>
<dbReference type="OrthoDB" id="5918948at2759"/>
<sequence length="289" mass="33256">LLISIMVRSESDEGYNTEMQSNHGARKKFVHGIAMHHDSNELSVIENEDDEIQFGEQYDGTVNVSKLEDVCSTEGCSMLKKLKYEYSLLSSSVVPHWRNSYKGLKQNVAMESTNGSPAVVELPCTPEFLPFWDNEHFFRKLNKYEIFSNLNKDEKMILKFCIEKLTTDFLRRVISPHGGFKGDEWISFMKKYATVEITEKLKAQLNISNVNASRNERTLNEKRTMSACRCQRFTLKYPTVTLSLLRTQIGMQVHVDKTNSALLRNWTQSCRNLVLMNEYPANLITTLAT</sequence>
<comment type="caution">
    <text evidence="1">The sequence shown here is derived from an EMBL/GenBank/DDBJ whole genome shotgun (WGS) entry which is preliminary data.</text>
</comment>